<dbReference type="EnsemblPlants" id="AET5Gv20623000.1">
    <property type="protein sequence ID" value="AET5Gv20623000.1"/>
    <property type="gene ID" value="AET5Gv20623000"/>
</dbReference>
<reference evidence="1" key="3">
    <citation type="journal article" date="2017" name="Nature">
        <title>Genome sequence of the progenitor of the wheat D genome Aegilops tauschii.</title>
        <authorList>
            <person name="Luo M.C."/>
            <person name="Gu Y.Q."/>
            <person name="Puiu D."/>
            <person name="Wang H."/>
            <person name="Twardziok S.O."/>
            <person name="Deal K.R."/>
            <person name="Huo N."/>
            <person name="Zhu T."/>
            <person name="Wang L."/>
            <person name="Wang Y."/>
            <person name="McGuire P.E."/>
            <person name="Liu S."/>
            <person name="Long H."/>
            <person name="Ramasamy R.K."/>
            <person name="Rodriguez J.C."/>
            <person name="Van S.L."/>
            <person name="Yuan L."/>
            <person name="Wang Z."/>
            <person name="Xia Z."/>
            <person name="Xiao L."/>
            <person name="Anderson O.D."/>
            <person name="Ouyang S."/>
            <person name="Liang Y."/>
            <person name="Zimin A.V."/>
            <person name="Pertea G."/>
            <person name="Qi P."/>
            <person name="Bennetzen J.L."/>
            <person name="Dai X."/>
            <person name="Dawson M.W."/>
            <person name="Muller H.G."/>
            <person name="Kugler K."/>
            <person name="Rivarola-Duarte L."/>
            <person name="Spannagl M."/>
            <person name="Mayer K.F.X."/>
            <person name="Lu F.H."/>
            <person name="Bevan M.W."/>
            <person name="Leroy P."/>
            <person name="Li P."/>
            <person name="You F.M."/>
            <person name="Sun Q."/>
            <person name="Liu Z."/>
            <person name="Lyons E."/>
            <person name="Wicker T."/>
            <person name="Salzberg S.L."/>
            <person name="Devos K.M."/>
            <person name="Dvorak J."/>
        </authorList>
    </citation>
    <scope>NUCLEOTIDE SEQUENCE [LARGE SCALE GENOMIC DNA]</scope>
    <source>
        <strain evidence="1">cv. AL8/78</strain>
    </source>
</reference>
<reference evidence="2" key="2">
    <citation type="journal article" date="2017" name="Nat. Plants">
        <title>The Aegilops tauschii genome reveals multiple impacts of transposons.</title>
        <authorList>
            <person name="Zhao G."/>
            <person name="Zou C."/>
            <person name="Li K."/>
            <person name="Wang K."/>
            <person name="Li T."/>
            <person name="Gao L."/>
            <person name="Zhang X."/>
            <person name="Wang H."/>
            <person name="Yang Z."/>
            <person name="Liu X."/>
            <person name="Jiang W."/>
            <person name="Mao L."/>
            <person name="Kong X."/>
            <person name="Jiao Y."/>
            <person name="Jia J."/>
        </authorList>
    </citation>
    <scope>NUCLEOTIDE SEQUENCE [LARGE SCALE GENOMIC DNA]</scope>
    <source>
        <strain evidence="2">cv. AL8/78</strain>
    </source>
</reference>
<protein>
    <submittedName>
        <fullName evidence="1">Uncharacterized protein</fullName>
    </submittedName>
</protein>
<name>A0A453L4S2_AEGTS</name>
<accession>A0A453L4S2</accession>
<reference evidence="1" key="4">
    <citation type="submission" date="2019-03" db="UniProtKB">
        <authorList>
            <consortium name="EnsemblPlants"/>
        </authorList>
    </citation>
    <scope>IDENTIFICATION</scope>
</reference>
<reference evidence="2" key="1">
    <citation type="journal article" date="2014" name="Science">
        <title>Ancient hybridizations among the ancestral genomes of bread wheat.</title>
        <authorList>
            <consortium name="International Wheat Genome Sequencing Consortium,"/>
            <person name="Marcussen T."/>
            <person name="Sandve S.R."/>
            <person name="Heier L."/>
            <person name="Spannagl M."/>
            <person name="Pfeifer M."/>
            <person name="Jakobsen K.S."/>
            <person name="Wulff B.B."/>
            <person name="Steuernagel B."/>
            <person name="Mayer K.F."/>
            <person name="Olsen O.A."/>
        </authorList>
    </citation>
    <scope>NUCLEOTIDE SEQUENCE [LARGE SCALE GENOMIC DNA]</scope>
    <source>
        <strain evidence="2">cv. AL8/78</strain>
    </source>
</reference>
<proteinExistence type="predicted"/>
<reference evidence="1" key="5">
    <citation type="journal article" date="2021" name="G3 (Bethesda)">
        <title>Aegilops tauschii genome assembly Aet v5.0 features greater sequence contiguity and improved annotation.</title>
        <authorList>
            <person name="Wang L."/>
            <person name="Zhu T."/>
            <person name="Rodriguez J.C."/>
            <person name="Deal K.R."/>
            <person name="Dubcovsky J."/>
            <person name="McGuire P.E."/>
            <person name="Lux T."/>
            <person name="Spannagl M."/>
            <person name="Mayer K.F.X."/>
            <person name="Baldrich P."/>
            <person name="Meyers B.C."/>
            <person name="Huo N."/>
            <person name="Gu Y.Q."/>
            <person name="Zhou H."/>
            <person name="Devos K.M."/>
            <person name="Bennetzen J.L."/>
            <person name="Unver T."/>
            <person name="Budak H."/>
            <person name="Gulick P.J."/>
            <person name="Galiba G."/>
            <person name="Kalapos B."/>
            <person name="Nelson D.R."/>
            <person name="Li P."/>
            <person name="You F.M."/>
            <person name="Luo M.C."/>
            <person name="Dvorak J."/>
        </authorList>
    </citation>
    <scope>NUCLEOTIDE SEQUENCE [LARGE SCALE GENOMIC DNA]</scope>
    <source>
        <strain evidence="1">cv. AL8/78</strain>
    </source>
</reference>
<dbReference type="Gramene" id="AET5Gv20623000.1">
    <property type="protein sequence ID" value="AET5Gv20623000.1"/>
    <property type="gene ID" value="AET5Gv20623000"/>
</dbReference>
<evidence type="ECO:0000313" key="1">
    <source>
        <dbReference type="EnsemblPlants" id="AET5Gv20623000.1"/>
    </source>
</evidence>
<keyword evidence="2" id="KW-1185">Reference proteome</keyword>
<sequence>CILDPEKLEDLPPSILLKPVLIYLFLLDCGLCLLPPAHDRGHDWLHDFCIVVLGDLYV</sequence>
<organism evidence="1 2">
    <name type="scientific">Aegilops tauschii subsp. strangulata</name>
    <name type="common">Goatgrass</name>
    <dbReference type="NCBI Taxonomy" id="200361"/>
    <lineage>
        <taxon>Eukaryota</taxon>
        <taxon>Viridiplantae</taxon>
        <taxon>Streptophyta</taxon>
        <taxon>Embryophyta</taxon>
        <taxon>Tracheophyta</taxon>
        <taxon>Spermatophyta</taxon>
        <taxon>Magnoliopsida</taxon>
        <taxon>Liliopsida</taxon>
        <taxon>Poales</taxon>
        <taxon>Poaceae</taxon>
        <taxon>BOP clade</taxon>
        <taxon>Pooideae</taxon>
        <taxon>Triticodae</taxon>
        <taxon>Triticeae</taxon>
        <taxon>Triticinae</taxon>
        <taxon>Aegilops</taxon>
    </lineage>
</organism>
<evidence type="ECO:0000313" key="2">
    <source>
        <dbReference type="Proteomes" id="UP000015105"/>
    </source>
</evidence>
<dbReference type="AlphaFoldDB" id="A0A453L4S2"/>
<dbReference type="Proteomes" id="UP000015105">
    <property type="component" value="Chromosome 5D"/>
</dbReference>